<feature type="compositionally biased region" description="Basic and acidic residues" evidence="1">
    <location>
        <begin position="56"/>
        <end position="68"/>
    </location>
</feature>
<feature type="compositionally biased region" description="Low complexity" evidence="1">
    <location>
        <begin position="150"/>
        <end position="159"/>
    </location>
</feature>
<feature type="region of interest" description="Disordered" evidence="1">
    <location>
        <begin position="30"/>
        <end position="217"/>
    </location>
</feature>
<dbReference type="EMBL" id="BAAARA010000025">
    <property type="protein sequence ID" value="GAA2363959.1"/>
    <property type="molecule type" value="Genomic_DNA"/>
</dbReference>
<feature type="compositionally biased region" description="Basic and acidic residues" evidence="1">
    <location>
        <begin position="193"/>
        <end position="204"/>
    </location>
</feature>
<dbReference type="Proteomes" id="UP001501218">
    <property type="component" value="Unassembled WGS sequence"/>
</dbReference>
<name>A0ABN3GY15_9PSEU</name>
<evidence type="ECO:0000313" key="2">
    <source>
        <dbReference type="EMBL" id="GAA2363959.1"/>
    </source>
</evidence>
<dbReference type="RefSeq" id="WP_344137946.1">
    <property type="nucleotide sequence ID" value="NZ_BAAARA010000025.1"/>
</dbReference>
<proteinExistence type="predicted"/>
<accession>A0ABN3GY15</accession>
<protein>
    <submittedName>
        <fullName evidence="2">Uncharacterized protein</fullName>
    </submittedName>
</protein>
<evidence type="ECO:0000256" key="1">
    <source>
        <dbReference type="SAM" id="MobiDB-lite"/>
    </source>
</evidence>
<gene>
    <name evidence="2" type="ORF">GCM10009854_49620</name>
</gene>
<reference evidence="2 3" key="1">
    <citation type="journal article" date="2019" name="Int. J. Syst. Evol. Microbiol.">
        <title>The Global Catalogue of Microorganisms (GCM) 10K type strain sequencing project: providing services to taxonomists for standard genome sequencing and annotation.</title>
        <authorList>
            <consortium name="The Broad Institute Genomics Platform"/>
            <consortium name="The Broad Institute Genome Sequencing Center for Infectious Disease"/>
            <person name="Wu L."/>
            <person name="Ma J."/>
        </authorList>
    </citation>
    <scope>NUCLEOTIDE SEQUENCE [LARGE SCALE GENOMIC DNA]</scope>
    <source>
        <strain evidence="2 3">JCM 16221</strain>
    </source>
</reference>
<keyword evidence="3" id="KW-1185">Reference proteome</keyword>
<organism evidence="2 3">
    <name type="scientific">Saccharopolyspora halophila</name>
    <dbReference type="NCBI Taxonomy" id="405551"/>
    <lineage>
        <taxon>Bacteria</taxon>
        <taxon>Bacillati</taxon>
        <taxon>Actinomycetota</taxon>
        <taxon>Actinomycetes</taxon>
        <taxon>Pseudonocardiales</taxon>
        <taxon>Pseudonocardiaceae</taxon>
        <taxon>Saccharopolyspora</taxon>
    </lineage>
</organism>
<feature type="compositionally biased region" description="Basic and acidic residues" evidence="1">
    <location>
        <begin position="30"/>
        <end position="39"/>
    </location>
</feature>
<feature type="compositionally biased region" description="Basic and acidic residues" evidence="1">
    <location>
        <begin position="162"/>
        <end position="172"/>
    </location>
</feature>
<feature type="compositionally biased region" description="Pro residues" evidence="1">
    <location>
        <begin position="121"/>
        <end position="130"/>
    </location>
</feature>
<evidence type="ECO:0000313" key="3">
    <source>
        <dbReference type="Proteomes" id="UP001501218"/>
    </source>
</evidence>
<sequence>MADFFDRLVGPASRAVLRPRLPGPFERIEALRAEPREEPGFIAPRTPEPAPAPAEVLREVRHEVHTTDRVTFVRTEHAAPEPPRPARPVPRVETPEPASPPAPTERAPALEPAKPQEPQRIDPPPTPESPSPGVLRAEVAPAASERPRTRVAAAAARASAPKRRDREPDRAEPAVQVEIGRLEVNASRPQQRTRPEPAQRREPAVDLADYLSERANR</sequence>
<comment type="caution">
    <text evidence="2">The sequence shown here is derived from an EMBL/GenBank/DDBJ whole genome shotgun (WGS) entry which is preliminary data.</text>
</comment>